<evidence type="ECO:0000313" key="14">
    <source>
        <dbReference type="Proteomes" id="UP000292082"/>
    </source>
</evidence>
<evidence type="ECO:0000256" key="8">
    <source>
        <dbReference type="PIRSR" id="PIRSR000137-2"/>
    </source>
</evidence>
<feature type="chain" id="PRO_5020578160" evidence="10">
    <location>
        <begin position="19"/>
        <end position="627"/>
    </location>
</feature>
<dbReference type="Gene3D" id="3.50.50.60">
    <property type="entry name" value="FAD/NAD(P)-binding domain"/>
    <property type="match status" value="1"/>
</dbReference>
<evidence type="ECO:0000256" key="7">
    <source>
        <dbReference type="PIRSR" id="PIRSR000137-1"/>
    </source>
</evidence>
<protein>
    <submittedName>
        <fullName evidence="13">Alcohol oxidase</fullName>
    </submittedName>
</protein>
<dbReference type="PANTHER" id="PTHR11552">
    <property type="entry name" value="GLUCOSE-METHANOL-CHOLINE GMC OXIDOREDUCTASE"/>
    <property type="match status" value="1"/>
</dbReference>
<dbReference type="Gene3D" id="3.30.560.10">
    <property type="entry name" value="Glucose Oxidase, domain 3"/>
    <property type="match status" value="1"/>
</dbReference>
<feature type="domain" description="Glucose-methanol-choline oxidoreductase N-terminal" evidence="12">
    <location>
        <begin position="308"/>
        <end position="322"/>
    </location>
</feature>
<dbReference type="PROSITE" id="PS00624">
    <property type="entry name" value="GMC_OXRED_2"/>
    <property type="match status" value="1"/>
</dbReference>
<evidence type="ECO:0000256" key="4">
    <source>
        <dbReference type="ARBA" id="ARBA00022729"/>
    </source>
</evidence>
<dbReference type="PIRSF" id="PIRSF000137">
    <property type="entry name" value="Alcohol_oxidase"/>
    <property type="match status" value="1"/>
</dbReference>
<keyword evidence="4 10" id="KW-0732">Signal</keyword>
<feature type="active site" description="Proton donor" evidence="7">
    <location>
        <position position="562"/>
    </location>
</feature>
<feature type="binding site" evidence="8">
    <location>
        <begin position="607"/>
        <end position="608"/>
    </location>
    <ligand>
        <name>FAD</name>
        <dbReference type="ChEBI" id="CHEBI:57692"/>
    </ligand>
</feature>
<evidence type="ECO:0000313" key="13">
    <source>
        <dbReference type="EMBL" id="TBU65589.1"/>
    </source>
</evidence>
<comment type="similarity">
    <text evidence="2 9">Belongs to the GMC oxidoreductase family.</text>
</comment>
<keyword evidence="6" id="KW-0560">Oxidoreductase</keyword>
<dbReference type="InterPro" id="IPR007867">
    <property type="entry name" value="GMC_OxRtase_C"/>
</dbReference>
<sequence length="627" mass="67893">MFWLIALATQVLCTVVYASSASSGSHRTFDYVVVGGGTAGLVVAARLSEDPHTTVAVIEAGTHHVNEPLVDTPEFFGQAIGNPNFDWKFTSVPQSALNGNVVAQPRGKMLGGSSGLNFMAWDRASATEYDAWEKLGAEGWNWNSLLPYFRKTETISAPTPEQYFPDGPQVSNKTFYTFHGRDGPVQPSYNVLYTNITDPFVEAVNKLGIPTNSDPYEGNATGIFNLEMAVDRVKNVGKRSYAASTYYNISSDRPNLTVYLTTQATKVNIVSGASSQDLRAVSVDVVALNSTGTNGTVYARKEVVLSAGAFQTPHLLELSGIGNKSILENAGIKTLIDLPGVGENLQDHTLLTQDFEIINTTFTYDILRNDQTYLAEQQAEYAENGTGIFASAQFALVFPPLKTIVSDAVLSNLQGQAEELIRASGLPALTKAQYEIQQGWLDTADVGHVEYIMFPGGGVTAASPTPGATYLTVYMGNMHPFSRGTVHLNFTNPLTPPAIDPKYVDKNIDLQVVLEGTKFVRQIAQTQPLASLIVNAHEPSSNVTTDDEWLDYIKTFMGTVYHPVGTAAMVSRERGGVVDPKTLKVYGTSNLRVVDASVIPMLIAAHPQSTVYAIAERASDIIRGLIR</sequence>
<dbReference type="GO" id="GO:0050660">
    <property type="term" value="F:flavin adenine dinucleotide binding"/>
    <property type="evidence" value="ECO:0007669"/>
    <property type="project" value="InterPro"/>
</dbReference>
<dbReference type="InterPro" id="IPR036188">
    <property type="entry name" value="FAD/NAD-bd_sf"/>
</dbReference>
<feature type="domain" description="Glucose-methanol-choline oxidoreductase N-terminal" evidence="11">
    <location>
        <begin position="107"/>
        <end position="130"/>
    </location>
</feature>
<dbReference type="SUPFAM" id="SSF54373">
    <property type="entry name" value="FAD-linked reductases, C-terminal domain"/>
    <property type="match status" value="1"/>
</dbReference>
<evidence type="ECO:0000256" key="5">
    <source>
        <dbReference type="ARBA" id="ARBA00022827"/>
    </source>
</evidence>
<dbReference type="Pfam" id="PF00732">
    <property type="entry name" value="GMC_oxred_N"/>
    <property type="match status" value="1"/>
</dbReference>
<dbReference type="EMBL" id="ML145084">
    <property type="protein sequence ID" value="TBU65589.1"/>
    <property type="molecule type" value="Genomic_DNA"/>
</dbReference>
<name>A0A4Q9QD13_9APHY</name>
<dbReference type="PANTHER" id="PTHR11552:SF201">
    <property type="entry name" value="GLUCOSE-METHANOL-CHOLINE OXIDOREDUCTASE N-TERMINAL DOMAIN-CONTAINING PROTEIN"/>
    <property type="match status" value="1"/>
</dbReference>
<evidence type="ECO:0000256" key="1">
    <source>
        <dbReference type="ARBA" id="ARBA00001974"/>
    </source>
</evidence>
<reference evidence="13 14" key="1">
    <citation type="submission" date="2019-01" db="EMBL/GenBank/DDBJ databases">
        <title>Draft genome sequences of three monokaryotic isolates of the white-rot basidiomycete fungus Dichomitus squalens.</title>
        <authorList>
            <consortium name="DOE Joint Genome Institute"/>
            <person name="Lopez S.C."/>
            <person name="Andreopoulos B."/>
            <person name="Pangilinan J."/>
            <person name="Lipzen A."/>
            <person name="Riley R."/>
            <person name="Ahrendt S."/>
            <person name="Ng V."/>
            <person name="Barry K."/>
            <person name="Daum C."/>
            <person name="Grigoriev I.V."/>
            <person name="Hilden K.S."/>
            <person name="Makela M.R."/>
            <person name="de Vries R.P."/>
        </authorList>
    </citation>
    <scope>NUCLEOTIDE SEQUENCE [LARGE SCALE GENOMIC DNA]</scope>
    <source>
        <strain evidence="13 14">CBS 464.89</strain>
    </source>
</reference>
<evidence type="ECO:0000259" key="12">
    <source>
        <dbReference type="PROSITE" id="PS00624"/>
    </source>
</evidence>
<dbReference type="PROSITE" id="PS00623">
    <property type="entry name" value="GMC_OXRED_1"/>
    <property type="match status" value="1"/>
</dbReference>
<accession>A0A4Q9QD13</accession>
<dbReference type="InterPro" id="IPR000172">
    <property type="entry name" value="GMC_OxRdtase_N"/>
</dbReference>
<feature type="signal peptide" evidence="10">
    <location>
        <begin position="1"/>
        <end position="18"/>
    </location>
</feature>
<dbReference type="Pfam" id="PF05199">
    <property type="entry name" value="GMC_oxred_C"/>
    <property type="match status" value="1"/>
</dbReference>
<dbReference type="Proteomes" id="UP000292082">
    <property type="component" value="Unassembled WGS sequence"/>
</dbReference>
<organism evidence="13 14">
    <name type="scientific">Dichomitus squalens</name>
    <dbReference type="NCBI Taxonomy" id="114155"/>
    <lineage>
        <taxon>Eukaryota</taxon>
        <taxon>Fungi</taxon>
        <taxon>Dikarya</taxon>
        <taxon>Basidiomycota</taxon>
        <taxon>Agaricomycotina</taxon>
        <taxon>Agaricomycetes</taxon>
        <taxon>Polyporales</taxon>
        <taxon>Polyporaceae</taxon>
        <taxon>Dichomitus</taxon>
    </lineage>
</organism>
<evidence type="ECO:0000256" key="6">
    <source>
        <dbReference type="ARBA" id="ARBA00023002"/>
    </source>
</evidence>
<evidence type="ECO:0000256" key="2">
    <source>
        <dbReference type="ARBA" id="ARBA00010790"/>
    </source>
</evidence>
<keyword evidence="3 9" id="KW-0285">Flavoprotein</keyword>
<feature type="active site" description="Proton acceptor" evidence="7">
    <location>
        <position position="606"/>
    </location>
</feature>
<evidence type="ECO:0000256" key="10">
    <source>
        <dbReference type="SAM" id="SignalP"/>
    </source>
</evidence>
<evidence type="ECO:0000256" key="9">
    <source>
        <dbReference type="RuleBase" id="RU003968"/>
    </source>
</evidence>
<keyword evidence="14" id="KW-1185">Reference proteome</keyword>
<dbReference type="GO" id="GO:0016614">
    <property type="term" value="F:oxidoreductase activity, acting on CH-OH group of donors"/>
    <property type="evidence" value="ECO:0007669"/>
    <property type="project" value="InterPro"/>
</dbReference>
<proteinExistence type="inferred from homology"/>
<dbReference type="AlphaFoldDB" id="A0A4Q9QD13"/>
<comment type="cofactor">
    <cofactor evidence="1 8">
        <name>FAD</name>
        <dbReference type="ChEBI" id="CHEBI:57692"/>
    </cofactor>
</comment>
<keyword evidence="5 8" id="KW-0274">FAD</keyword>
<evidence type="ECO:0000259" key="11">
    <source>
        <dbReference type="PROSITE" id="PS00623"/>
    </source>
</evidence>
<evidence type="ECO:0000256" key="3">
    <source>
        <dbReference type="ARBA" id="ARBA00022630"/>
    </source>
</evidence>
<dbReference type="SUPFAM" id="SSF51905">
    <property type="entry name" value="FAD/NAD(P)-binding domain"/>
    <property type="match status" value="1"/>
</dbReference>
<dbReference type="InterPro" id="IPR012132">
    <property type="entry name" value="GMC_OxRdtase"/>
</dbReference>
<gene>
    <name evidence="13" type="ORF">BD310DRAFT_911643</name>
</gene>